<accession>A0A3Q1IUW8</accession>
<evidence type="ECO:0000256" key="1">
    <source>
        <dbReference type="ARBA" id="ARBA00022588"/>
    </source>
</evidence>
<evidence type="ECO:0000256" key="3">
    <source>
        <dbReference type="ARBA" id="ARBA00022803"/>
    </source>
</evidence>
<gene>
    <name evidence="6" type="primary">DCPS</name>
</gene>
<protein>
    <submittedName>
        <fullName evidence="6">Uncharacterized protein</fullName>
    </submittedName>
</protein>
<comment type="similarity">
    <text evidence="5">Belongs to the IFIT family.</text>
</comment>
<dbReference type="InterPro" id="IPR011990">
    <property type="entry name" value="TPR-like_helical_dom_sf"/>
</dbReference>
<name>A0A3Q1IUW8_ANATE</name>
<dbReference type="OrthoDB" id="10043504at2759"/>
<keyword evidence="1" id="KW-0399">Innate immunity</keyword>
<keyword evidence="4" id="KW-0391">Immunity</keyword>
<keyword evidence="2" id="KW-0677">Repeat</keyword>
<dbReference type="SUPFAM" id="SSF48452">
    <property type="entry name" value="TPR-like"/>
    <property type="match status" value="2"/>
</dbReference>
<dbReference type="InParanoid" id="A0A3Q1IUW8"/>
<dbReference type="PANTHER" id="PTHR10271:SF29">
    <property type="entry name" value="INTERFERON-INDUCED PROTEIN WITH TETRATRICOPEPTIDE REPEATS-RELATED"/>
    <property type="match status" value="1"/>
</dbReference>
<keyword evidence="7" id="KW-1185">Reference proteome</keyword>
<dbReference type="Ensembl" id="ENSATET00000021842.2">
    <property type="protein sequence ID" value="ENSATEP00000021483.1"/>
    <property type="gene ID" value="ENSATEG00000014904.2"/>
</dbReference>
<proteinExistence type="inferred from homology"/>
<keyword evidence="3" id="KW-0802">TPR repeat</keyword>
<dbReference type="OMA" id="HIGCCYR"/>
<dbReference type="Proteomes" id="UP000265040">
    <property type="component" value="Chromosome 19"/>
</dbReference>
<organism evidence="6 7">
    <name type="scientific">Anabas testudineus</name>
    <name type="common">Climbing perch</name>
    <name type="synonym">Anthias testudineus</name>
    <dbReference type="NCBI Taxonomy" id="64144"/>
    <lineage>
        <taxon>Eukaryota</taxon>
        <taxon>Metazoa</taxon>
        <taxon>Chordata</taxon>
        <taxon>Craniata</taxon>
        <taxon>Vertebrata</taxon>
        <taxon>Euteleostomi</taxon>
        <taxon>Actinopterygii</taxon>
        <taxon>Neopterygii</taxon>
        <taxon>Teleostei</taxon>
        <taxon>Neoteleostei</taxon>
        <taxon>Acanthomorphata</taxon>
        <taxon>Anabantaria</taxon>
        <taxon>Anabantiformes</taxon>
        <taxon>Anabantoidei</taxon>
        <taxon>Anabantidae</taxon>
        <taxon>Anabas</taxon>
    </lineage>
</organism>
<sequence>LLQMFSFCPCSSHADTDLQSQLKQLQSRFTWDLRQEDMDLDDLSRQLQDARDSLQPLSSSPVLRYLQGRPEEAESILSQSEEKIRECYGEKSDLRLIVMYGDLAWLKYHRGDYTQSQNYYKRVQDFQHPTGSPAVLHPEVYGEKAWTFLKFSVSYHHKAIDCFCRALELQPDASEWNKGYTIALYRTEPDSPATKQLSRALDLDPDDGFLLALLALKLAAHHKHQEAKSLVERALLLSPDDPQVICHVGRYLRQQGQLDRSIDLLQRVLRRSSRSHFIHHQLALCYRKKKLNLFTRRQSTVAQRGLD</sequence>
<dbReference type="AlphaFoldDB" id="A0A3Q1IUW8"/>
<evidence type="ECO:0000313" key="6">
    <source>
        <dbReference type="Ensembl" id="ENSATEP00000021483.1"/>
    </source>
</evidence>
<dbReference type="InterPro" id="IPR019734">
    <property type="entry name" value="TPR_rpt"/>
</dbReference>
<dbReference type="STRING" id="64144.ENSATEP00000021483"/>
<dbReference type="GO" id="GO:0005829">
    <property type="term" value="C:cytosol"/>
    <property type="evidence" value="ECO:0007669"/>
    <property type="project" value="TreeGrafter"/>
</dbReference>
<evidence type="ECO:0000313" key="7">
    <source>
        <dbReference type="Proteomes" id="UP000265040"/>
    </source>
</evidence>
<dbReference type="GeneTree" id="ENSGT00950000182946"/>
<dbReference type="GO" id="GO:0051607">
    <property type="term" value="P:defense response to virus"/>
    <property type="evidence" value="ECO:0007669"/>
    <property type="project" value="TreeGrafter"/>
</dbReference>
<dbReference type="FunFam" id="1.25.40.10:FF:000036">
    <property type="entry name" value="interferon-induced protein with tetratricopeptide repeats 5"/>
    <property type="match status" value="1"/>
</dbReference>
<dbReference type="SMART" id="SM00028">
    <property type="entry name" value="TPR"/>
    <property type="match status" value="4"/>
</dbReference>
<dbReference type="Pfam" id="PF13374">
    <property type="entry name" value="TPR_10"/>
    <property type="match status" value="1"/>
</dbReference>
<evidence type="ECO:0000256" key="4">
    <source>
        <dbReference type="ARBA" id="ARBA00022859"/>
    </source>
</evidence>
<reference evidence="6" key="1">
    <citation type="submission" date="2021-04" db="EMBL/GenBank/DDBJ databases">
        <authorList>
            <consortium name="Wellcome Sanger Institute Data Sharing"/>
        </authorList>
    </citation>
    <scope>NUCLEOTIDE SEQUENCE [LARGE SCALE GENOMIC DNA]</scope>
</reference>
<dbReference type="Gene3D" id="1.25.40.10">
    <property type="entry name" value="Tetratricopeptide repeat domain"/>
    <property type="match status" value="3"/>
</dbReference>
<dbReference type="PANTHER" id="PTHR10271">
    <property type="entry name" value="INTERFERON-INDUCED PROTEIN WITH TETRATRICOPEPTIDE REPEATS"/>
    <property type="match status" value="1"/>
</dbReference>
<reference evidence="6" key="2">
    <citation type="submission" date="2025-08" db="UniProtKB">
        <authorList>
            <consortium name="Ensembl"/>
        </authorList>
    </citation>
    <scope>IDENTIFICATION</scope>
</reference>
<evidence type="ECO:0000256" key="2">
    <source>
        <dbReference type="ARBA" id="ARBA00022737"/>
    </source>
</evidence>
<evidence type="ECO:0000256" key="5">
    <source>
        <dbReference type="ARBA" id="ARBA00038336"/>
    </source>
</evidence>
<dbReference type="GO" id="GO:0045087">
    <property type="term" value="P:innate immune response"/>
    <property type="evidence" value="ECO:0007669"/>
    <property type="project" value="UniProtKB-KW"/>
</dbReference>
<reference evidence="6" key="3">
    <citation type="submission" date="2025-09" db="UniProtKB">
        <authorList>
            <consortium name="Ensembl"/>
        </authorList>
    </citation>
    <scope>IDENTIFICATION</scope>
</reference>